<comment type="caution">
    <text evidence="1">The sequence shown here is derived from an EMBL/GenBank/DDBJ whole genome shotgun (WGS) entry which is preliminary data.</text>
</comment>
<dbReference type="RefSeq" id="WP_377280958.1">
    <property type="nucleotide sequence ID" value="NZ_JBHRSI010000003.1"/>
</dbReference>
<dbReference type="EMBL" id="JBHUEY010000001">
    <property type="protein sequence ID" value="MFD1782215.1"/>
    <property type="molecule type" value="Genomic_DNA"/>
</dbReference>
<evidence type="ECO:0000313" key="1">
    <source>
        <dbReference type="EMBL" id="MFD1782215.1"/>
    </source>
</evidence>
<organism evidence="1 2">
    <name type="scientific">Phenylobacterium terrae</name>
    <dbReference type="NCBI Taxonomy" id="2665495"/>
    <lineage>
        <taxon>Bacteria</taxon>
        <taxon>Pseudomonadati</taxon>
        <taxon>Pseudomonadota</taxon>
        <taxon>Alphaproteobacteria</taxon>
        <taxon>Caulobacterales</taxon>
        <taxon>Caulobacteraceae</taxon>
        <taxon>Phenylobacterium</taxon>
    </lineage>
</organism>
<proteinExistence type="predicted"/>
<keyword evidence="2" id="KW-1185">Reference proteome</keyword>
<reference evidence="2" key="1">
    <citation type="journal article" date="2019" name="Int. J. Syst. Evol. Microbiol.">
        <title>The Global Catalogue of Microorganisms (GCM) 10K type strain sequencing project: providing services to taxonomists for standard genome sequencing and annotation.</title>
        <authorList>
            <consortium name="The Broad Institute Genomics Platform"/>
            <consortium name="The Broad Institute Genome Sequencing Center for Infectious Disease"/>
            <person name="Wu L."/>
            <person name="Ma J."/>
        </authorList>
    </citation>
    <scope>NUCLEOTIDE SEQUENCE [LARGE SCALE GENOMIC DNA]</scope>
    <source>
        <strain evidence="2">DFY28</strain>
    </source>
</reference>
<dbReference type="Proteomes" id="UP001597237">
    <property type="component" value="Unassembled WGS sequence"/>
</dbReference>
<evidence type="ECO:0008006" key="3">
    <source>
        <dbReference type="Google" id="ProtNLM"/>
    </source>
</evidence>
<name>A0ABW4MZ77_9CAUL</name>
<gene>
    <name evidence="1" type="ORF">ACFSC0_02325</name>
</gene>
<accession>A0ABW4MZ77</accession>
<evidence type="ECO:0000313" key="2">
    <source>
        <dbReference type="Proteomes" id="UP001597237"/>
    </source>
</evidence>
<sequence length="92" mass="9606">MPPAQSARSAPAPRKRGTVAAHFREAIGKALEEGAGQDDMTLRLTLSDFSELKRDGSVAVEDISFKGGEMRYLGVKVTGGGVDASRLDTAGA</sequence>
<protein>
    <recommendedName>
        <fullName evidence="3">Sterol-binding protein</fullName>
    </recommendedName>
</protein>